<accession>A0A8J4UPG6</accession>
<dbReference type="PROSITE" id="PS51257">
    <property type="entry name" value="PROKAR_LIPOPROTEIN"/>
    <property type="match status" value="1"/>
</dbReference>
<comment type="caution">
    <text evidence="2">The sequence shown here is derived from an EMBL/GenBank/DDBJ whole genome shotgun (WGS) entry which is preliminary data.</text>
</comment>
<reference evidence="2" key="1">
    <citation type="submission" date="2020-07" db="EMBL/GenBank/DDBJ databases">
        <title>Clarias magur genome sequencing, assembly and annotation.</title>
        <authorList>
            <person name="Kushwaha B."/>
            <person name="Kumar R."/>
            <person name="Das P."/>
            <person name="Joshi C.G."/>
            <person name="Kumar D."/>
            <person name="Nagpure N.S."/>
            <person name="Pandey M."/>
            <person name="Agarwal S."/>
            <person name="Srivastava S."/>
            <person name="Singh M."/>
            <person name="Sahoo L."/>
            <person name="Jayasankar P."/>
            <person name="Meher P.K."/>
            <person name="Koringa P.G."/>
            <person name="Iquebal M.A."/>
            <person name="Das S.P."/>
            <person name="Bit A."/>
            <person name="Patnaik S."/>
            <person name="Patel N."/>
            <person name="Shah T.M."/>
            <person name="Hinsu A."/>
            <person name="Jena J.K."/>
        </authorList>
    </citation>
    <scope>NUCLEOTIDE SEQUENCE</scope>
    <source>
        <strain evidence="2">CIFAMagur01</strain>
        <tissue evidence="2">Testis</tissue>
    </source>
</reference>
<proteinExistence type="predicted"/>
<keyword evidence="1" id="KW-0732">Signal</keyword>
<protein>
    <submittedName>
        <fullName evidence="2">Receptor activity-modifying protein 1</fullName>
    </submittedName>
</protein>
<feature type="signal peptide" evidence="1">
    <location>
        <begin position="1"/>
        <end position="28"/>
    </location>
</feature>
<gene>
    <name evidence="2" type="primary">ramp1</name>
    <name evidence="2" type="ORF">DAT39_010656</name>
</gene>
<keyword evidence="3" id="KW-1185">Reference proteome</keyword>
<name>A0A8J4UPG6_CLAMG</name>
<feature type="non-terminal residue" evidence="2">
    <location>
        <position position="1"/>
    </location>
</feature>
<dbReference type="AlphaFoldDB" id="A0A8J4UPG6"/>
<dbReference type="Gene3D" id="1.10.150.510">
    <property type="entry name" value="Receptor activity modifying family"/>
    <property type="match status" value="1"/>
</dbReference>
<feature type="non-terminal residue" evidence="2">
    <location>
        <position position="64"/>
    </location>
</feature>
<keyword evidence="2" id="KW-0675">Receptor</keyword>
<organism evidence="2 3">
    <name type="scientific">Clarias magur</name>
    <name type="common">Asian catfish</name>
    <name type="synonym">Macropteronotus magur</name>
    <dbReference type="NCBI Taxonomy" id="1594786"/>
    <lineage>
        <taxon>Eukaryota</taxon>
        <taxon>Metazoa</taxon>
        <taxon>Chordata</taxon>
        <taxon>Craniata</taxon>
        <taxon>Vertebrata</taxon>
        <taxon>Euteleostomi</taxon>
        <taxon>Actinopterygii</taxon>
        <taxon>Neopterygii</taxon>
        <taxon>Teleostei</taxon>
        <taxon>Ostariophysi</taxon>
        <taxon>Siluriformes</taxon>
        <taxon>Clariidae</taxon>
        <taxon>Clarias</taxon>
    </lineage>
</organism>
<sequence length="64" mass="7058">MGIRGVLPARRHAAVCVVLAALSAVAMACNSYYEDAIKELCLAKFKEDMEALDQGHWCSWEDTV</sequence>
<evidence type="ECO:0000313" key="2">
    <source>
        <dbReference type="EMBL" id="KAF5899615.1"/>
    </source>
</evidence>
<dbReference type="Proteomes" id="UP000727407">
    <property type="component" value="Unassembled WGS sequence"/>
</dbReference>
<dbReference type="InterPro" id="IPR038126">
    <property type="entry name" value="RAMP_sf"/>
</dbReference>
<evidence type="ECO:0000256" key="1">
    <source>
        <dbReference type="SAM" id="SignalP"/>
    </source>
</evidence>
<evidence type="ECO:0000313" key="3">
    <source>
        <dbReference type="Proteomes" id="UP000727407"/>
    </source>
</evidence>
<dbReference type="OrthoDB" id="10007519at2759"/>
<feature type="chain" id="PRO_5035290255" evidence="1">
    <location>
        <begin position="29"/>
        <end position="64"/>
    </location>
</feature>
<dbReference type="EMBL" id="QNUK01000161">
    <property type="protein sequence ID" value="KAF5899615.1"/>
    <property type="molecule type" value="Genomic_DNA"/>
</dbReference>